<evidence type="ECO:0000256" key="6">
    <source>
        <dbReference type="ARBA" id="ARBA00022989"/>
    </source>
</evidence>
<comment type="caution">
    <text evidence="12">The sequence shown here is derived from an EMBL/GenBank/DDBJ whole genome shotgun (WGS) entry which is preliminary data.</text>
</comment>
<dbReference type="EMBL" id="NMUH01001804">
    <property type="protein sequence ID" value="MQL95558.1"/>
    <property type="molecule type" value="Genomic_DNA"/>
</dbReference>
<sequence>MATSSMDTTYPFELTLLVPVFAMVAVALLLCLESLLRRWANDAPMGPVQGPADAAARVAPGELASLPTFLYPAGTASENCVVCLAQFQEDQRVRTLPQCNHCFHVECVDHWLRQYSGTCPLCRSPVVMPPESQLLIDLPLPPGDEPVDDRYGSSSPLSSPVLLTSQSSYILH</sequence>
<dbReference type="GO" id="GO:0016020">
    <property type="term" value="C:membrane"/>
    <property type="evidence" value="ECO:0007669"/>
    <property type="project" value="UniProtKB-SubCell"/>
</dbReference>
<proteinExistence type="predicted"/>
<dbReference type="PANTHER" id="PTHR46539:SF25">
    <property type="entry name" value="(WILD MALAYSIAN BANANA) HYPOTHETICAL PROTEIN"/>
    <property type="match status" value="1"/>
</dbReference>
<protein>
    <recommendedName>
        <fullName evidence="11">RING-type domain-containing protein</fullName>
    </recommendedName>
</protein>
<dbReference type="SUPFAM" id="SSF57850">
    <property type="entry name" value="RING/U-box"/>
    <property type="match status" value="1"/>
</dbReference>
<evidence type="ECO:0000256" key="9">
    <source>
        <dbReference type="SAM" id="MobiDB-lite"/>
    </source>
</evidence>
<feature type="transmembrane region" description="Helical" evidence="10">
    <location>
        <begin position="16"/>
        <end position="36"/>
    </location>
</feature>
<dbReference type="Gene3D" id="3.30.40.10">
    <property type="entry name" value="Zinc/RING finger domain, C3HC4 (zinc finger)"/>
    <property type="match status" value="1"/>
</dbReference>
<dbReference type="GO" id="GO:0016567">
    <property type="term" value="P:protein ubiquitination"/>
    <property type="evidence" value="ECO:0007669"/>
    <property type="project" value="UniProtKB-UniPathway"/>
</dbReference>
<evidence type="ECO:0000313" key="13">
    <source>
        <dbReference type="Proteomes" id="UP000652761"/>
    </source>
</evidence>
<organism evidence="12 13">
    <name type="scientific">Colocasia esculenta</name>
    <name type="common">Wild taro</name>
    <name type="synonym">Arum esculentum</name>
    <dbReference type="NCBI Taxonomy" id="4460"/>
    <lineage>
        <taxon>Eukaryota</taxon>
        <taxon>Viridiplantae</taxon>
        <taxon>Streptophyta</taxon>
        <taxon>Embryophyta</taxon>
        <taxon>Tracheophyta</taxon>
        <taxon>Spermatophyta</taxon>
        <taxon>Magnoliopsida</taxon>
        <taxon>Liliopsida</taxon>
        <taxon>Araceae</taxon>
        <taxon>Aroideae</taxon>
        <taxon>Colocasieae</taxon>
        <taxon>Colocasia</taxon>
    </lineage>
</organism>
<evidence type="ECO:0000256" key="3">
    <source>
        <dbReference type="ARBA" id="ARBA00022723"/>
    </source>
</evidence>
<dbReference type="InterPro" id="IPR001841">
    <property type="entry name" value="Znf_RING"/>
</dbReference>
<keyword evidence="6 10" id="KW-1133">Transmembrane helix</keyword>
<dbReference type="InterPro" id="IPR013083">
    <property type="entry name" value="Znf_RING/FYVE/PHD"/>
</dbReference>
<evidence type="ECO:0000256" key="7">
    <source>
        <dbReference type="ARBA" id="ARBA00023136"/>
    </source>
</evidence>
<keyword evidence="4 8" id="KW-0863">Zinc-finger</keyword>
<evidence type="ECO:0000256" key="4">
    <source>
        <dbReference type="ARBA" id="ARBA00022771"/>
    </source>
</evidence>
<keyword evidence="7 10" id="KW-0472">Membrane</keyword>
<dbReference type="PROSITE" id="PS50089">
    <property type="entry name" value="ZF_RING_2"/>
    <property type="match status" value="1"/>
</dbReference>
<dbReference type="AlphaFoldDB" id="A0A843VGQ3"/>
<evidence type="ECO:0000256" key="2">
    <source>
        <dbReference type="ARBA" id="ARBA00022692"/>
    </source>
</evidence>
<evidence type="ECO:0000256" key="10">
    <source>
        <dbReference type="SAM" id="Phobius"/>
    </source>
</evidence>
<dbReference type="SMART" id="SM00184">
    <property type="entry name" value="RING"/>
    <property type="match status" value="1"/>
</dbReference>
<keyword evidence="3" id="KW-0479">Metal-binding</keyword>
<keyword evidence="5" id="KW-0862">Zinc</keyword>
<name>A0A843VGQ3_COLES</name>
<dbReference type="PANTHER" id="PTHR46539">
    <property type="entry name" value="E3 UBIQUITIN-PROTEIN LIGASE ATL42"/>
    <property type="match status" value="1"/>
</dbReference>
<evidence type="ECO:0000256" key="1">
    <source>
        <dbReference type="ARBA" id="ARBA00004370"/>
    </source>
</evidence>
<dbReference type="GO" id="GO:0008270">
    <property type="term" value="F:zinc ion binding"/>
    <property type="evidence" value="ECO:0007669"/>
    <property type="project" value="UniProtKB-KW"/>
</dbReference>
<reference evidence="12" key="1">
    <citation type="submission" date="2017-07" db="EMBL/GenBank/DDBJ databases">
        <title>Taro Niue Genome Assembly and Annotation.</title>
        <authorList>
            <person name="Atibalentja N."/>
            <person name="Keating K."/>
            <person name="Fields C.J."/>
        </authorList>
    </citation>
    <scope>NUCLEOTIDE SEQUENCE</scope>
    <source>
        <strain evidence="12">Niue_2</strain>
        <tissue evidence="12">Leaf</tissue>
    </source>
</reference>
<dbReference type="Proteomes" id="UP000652761">
    <property type="component" value="Unassembled WGS sequence"/>
</dbReference>
<dbReference type="Pfam" id="PF13639">
    <property type="entry name" value="zf-RING_2"/>
    <property type="match status" value="1"/>
</dbReference>
<accession>A0A843VGQ3</accession>
<keyword evidence="2 10" id="KW-0812">Transmembrane</keyword>
<evidence type="ECO:0000313" key="12">
    <source>
        <dbReference type="EMBL" id="MQL95558.1"/>
    </source>
</evidence>
<evidence type="ECO:0000259" key="11">
    <source>
        <dbReference type="PROSITE" id="PS50089"/>
    </source>
</evidence>
<gene>
    <name evidence="12" type="ORF">Taro_028228</name>
</gene>
<evidence type="ECO:0000256" key="5">
    <source>
        <dbReference type="ARBA" id="ARBA00022833"/>
    </source>
</evidence>
<evidence type="ECO:0000256" key="8">
    <source>
        <dbReference type="PROSITE-ProRule" id="PRU00175"/>
    </source>
</evidence>
<feature type="region of interest" description="Disordered" evidence="9">
    <location>
        <begin position="139"/>
        <end position="159"/>
    </location>
</feature>
<comment type="subcellular location">
    <subcellularLocation>
        <location evidence="1">Membrane</location>
    </subcellularLocation>
</comment>
<dbReference type="OrthoDB" id="668064at2759"/>
<dbReference type="UniPathway" id="UPA00143"/>
<keyword evidence="13" id="KW-1185">Reference proteome</keyword>
<feature type="domain" description="RING-type" evidence="11">
    <location>
        <begin position="80"/>
        <end position="123"/>
    </location>
</feature>